<feature type="transmembrane region" description="Helical" evidence="1">
    <location>
        <begin position="370"/>
        <end position="393"/>
    </location>
</feature>
<evidence type="ECO:0000256" key="1">
    <source>
        <dbReference type="SAM" id="Phobius"/>
    </source>
</evidence>
<keyword evidence="3" id="KW-1185">Reference proteome</keyword>
<keyword evidence="1" id="KW-0812">Transmembrane</keyword>
<evidence type="ECO:0008006" key="4">
    <source>
        <dbReference type="Google" id="ProtNLM"/>
    </source>
</evidence>
<keyword evidence="1" id="KW-1133">Transmembrane helix</keyword>
<evidence type="ECO:0000313" key="3">
    <source>
        <dbReference type="Proteomes" id="UP000689195"/>
    </source>
</evidence>
<name>A0A8S1YEY4_9CILI</name>
<gene>
    <name evidence="2" type="ORF">PPENT_87.1.T1680001</name>
</gene>
<reference evidence="2" key="1">
    <citation type="submission" date="2021-01" db="EMBL/GenBank/DDBJ databases">
        <authorList>
            <consortium name="Genoscope - CEA"/>
            <person name="William W."/>
        </authorList>
    </citation>
    <scope>NUCLEOTIDE SEQUENCE</scope>
</reference>
<organism evidence="2 3">
    <name type="scientific">Paramecium pentaurelia</name>
    <dbReference type="NCBI Taxonomy" id="43138"/>
    <lineage>
        <taxon>Eukaryota</taxon>
        <taxon>Sar</taxon>
        <taxon>Alveolata</taxon>
        <taxon>Ciliophora</taxon>
        <taxon>Intramacronucleata</taxon>
        <taxon>Oligohymenophorea</taxon>
        <taxon>Peniculida</taxon>
        <taxon>Parameciidae</taxon>
        <taxon>Paramecium</taxon>
    </lineage>
</organism>
<sequence>MDQQIAAYSIKIIVKYHYIKVSVGSKFIMMLECSDYKAENVFANQNQNACAKRVLKGVLQARKVMYQINEVFFKIGQKFLMFQKIIVSWIQTRGICIEKECENLPFTQDYECKTYLRMSLIYLCYTNKWNSLCKKVVSCHTAQDFLKIYQQSQDYDNLLDCVRIKRIQQCVLRKIKDVKISQACDAYDFEIGFYLIEYQYFIWHNDNSKQKQCSHAPIDYRLTYCHQYGNCIVQQKDDLKWHLIHVKRYWKNIFTNYNIYRCIQLGASAYYLIALISKYYQNCQKLKNHTIKIIIYAQRQVNFAQEISILQVVLTIFGKILERKSIVDSSNTDLLVEFGKLDQLIIFLNQIKFMIKLFNSKYKEQGINKIQLTNLAVGIISLTIAGFLFVFFLNLPKDEQRKSPYQFISFYQIMIILQILFSKKF</sequence>
<dbReference type="AlphaFoldDB" id="A0A8S1YEY4"/>
<proteinExistence type="predicted"/>
<dbReference type="Proteomes" id="UP000689195">
    <property type="component" value="Unassembled WGS sequence"/>
</dbReference>
<evidence type="ECO:0000313" key="2">
    <source>
        <dbReference type="EMBL" id="CAD8212370.1"/>
    </source>
</evidence>
<feature type="transmembrane region" description="Helical" evidence="1">
    <location>
        <begin position="405"/>
        <end position="421"/>
    </location>
</feature>
<keyword evidence="1" id="KW-0472">Membrane</keyword>
<accession>A0A8S1YEY4</accession>
<protein>
    <recommendedName>
        <fullName evidence="4">Transmembrane protein</fullName>
    </recommendedName>
</protein>
<dbReference type="EMBL" id="CAJJDO010000168">
    <property type="protein sequence ID" value="CAD8212370.1"/>
    <property type="molecule type" value="Genomic_DNA"/>
</dbReference>
<comment type="caution">
    <text evidence="2">The sequence shown here is derived from an EMBL/GenBank/DDBJ whole genome shotgun (WGS) entry which is preliminary data.</text>
</comment>